<evidence type="ECO:0000259" key="9">
    <source>
        <dbReference type="SMART" id="SM01329"/>
    </source>
</evidence>
<dbReference type="Proteomes" id="UP000326396">
    <property type="component" value="Linkage Group LG1"/>
</dbReference>
<dbReference type="PANTHER" id="PTHR11822:SF21">
    <property type="entry name" value="ISOCITRATE DEHYDROGENASE [NADP], MITOCHONDRIAL"/>
    <property type="match status" value="1"/>
</dbReference>
<dbReference type="EMBL" id="SZYD01000001">
    <property type="protein sequence ID" value="KAD7478559.1"/>
    <property type="molecule type" value="Genomic_DNA"/>
</dbReference>
<organism evidence="10 11">
    <name type="scientific">Mikania micrantha</name>
    <name type="common">bitter vine</name>
    <dbReference type="NCBI Taxonomy" id="192012"/>
    <lineage>
        <taxon>Eukaryota</taxon>
        <taxon>Viridiplantae</taxon>
        <taxon>Streptophyta</taxon>
        <taxon>Embryophyta</taxon>
        <taxon>Tracheophyta</taxon>
        <taxon>Spermatophyta</taxon>
        <taxon>Magnoliopsida</taxon>
        <taxon>eudicotyledons</taxon>
        <taxon>Gunneridae</taxon>
        <taxon>Pentapetalae</taxon>
        <taxon>asterids</taxon>
        <taxon>campanulids</taxon>
        <taxon>Asterales</taxon>
        <taxon>Asteraceae</taxon>
        <taxon>Asteroideae</taxon>
        <taxon>Heliantheae alliance</taxon>
        <taxon>Eupatorieae</taxon>
        <taxon>Mikania</taxon>
    </lineage>
</organism>
<evidence type="ECO:0000313" key="11">
    <source>
        <dbReference type="Proteomes" id="UP000326396"/>
    </source>
</evidence>
<keyword evidence="5" id="KW-0479">Metal-binding</keyword>
<gene>
    <name evidence="10" type="ORF">E3N88_01695</name>
</gene>
<evidence type="ECO:0000256" key="3">
    <source>
        <dbReference type="ARBA" id="ARBA00007769"/>
    </source>
</evidence>
<dbReference type="SUPFAM" id="SSF53659">
    <property type="entry name" value="Isocitrate/Isopropylmalate dehydrogenase-like"/>
    <property type="match status" value="1"/>
</dbReference>
<feature type="domain" description="Isopropylmalate dehydrogenase-like" evidence="9">
    <location>
        <begin position="6"/>
        <end position="203"/>
    </location>
</feature>
<dbReference type="InterPro" id="IPR036771">
    <property type="entry name" value="ATPsynth_dsu/esu_N"/>
</dbReference>
<dbReference type="SMART" id="SM01329">
    <property type="entry name" value="Iso_dh"/>
    <property type="match status" value="1"/>
</dbReference>
<dbReference type="AlphaFoldDB" id="A0A5N6Q1T7"/>
<protein>
    <recommendedName>
        <fullName evidence="9">Isopropylmalate dehydrogenase-like domain-containing protein</fullName>
    </recommendedName>
</protein>
<dbReference type="Gene3D" id="2.60.15.10">
    <property type="entry name" value="F0F1 ATP synthase delta/epsilon subunit, N-terminal"/>
    <property type="match status" value="1"/>
</dbReference>
<keyword evidence="11" id="KW-1185">Reference proteome</keyword>
<keyword evidence="4" id="KW-0816">Tricarboxylic acid cycle</keyword>
<sequence>MTCVFWQSIKDKLVFPFLDLDIKCYDLELPNHDAINDKVTIESAEATLKHNVEIKCATITPGRHAFGDQYKATDAVIKGPGKLKPGSLHLHWSWLSSFVNVQHYEVCPDGKTIEAEAAHGTPTRYYRVHQSGWETSTNSIASIFSWTRGLAHWAKLDNNLKRLDVTEKLEATCIGTLESWRMTKDHSIFMDPRVGAGALAGEIELSKTCTSSPPVDIGILRIRLNNQWLTMALIGGFARIGNNKITVLVNDAEKSNDIDPQKAQQTLEIAEAVLRKAEGKR</sequence>
<dbReference type="GO" id="GO:0046933">
    <property type="term" value="F:proton-transporting ATP synthase activity, rotational mechanism"/>
    <property type="evidence" value="ECO:0007669"/>
    <property type="project" value="InterPro"/>
</dbReference>
<evidence type="ECO:0000256" key="1">
    <source>
        <dbReference type="ARBA" id="ARBA00001936"/>
    </source>
</evidence>
<keyword evidence="6" id="KW-0460">Magnesium</keyword>
<dbReference type="GO" id="GO:0046872">
    <property type="term" value="F:metal ion binding"/>
    <property type="evidence" value="ECO:0007669"/>
    <property type="project" value="UniProtKB-KW"/>
</dbReference>
<dbReference type="GO" id="GO:0006102">
    <property type="term" value="P:isocitrate metabolic process"/>
    <property type="evidence" value="ECO:0007669"/>
    <property type="project" value="InterPro"/>
</dbReference>
<comment type="cofactor">
    <cofactor evidence="2">
        <name>Mg(2+)</name>
        <dbReference type="ChEBI" id="CHEBI:18420"/>
    </cofactor>
</comment>
<evidence type="ECO:0000256" key="4">
    <source>
        <dbReference type="ARBA" id="ARBA00022532"/>
    </source>
</evidence>
<dbReference type="Pfam" id="PF00180">
    <property type="entry name" value="Iso_dh"/>
    <property type="match status" value="1"/>
</dbReference>
<dbReference type="GO" id="GO:0006739">
    <property type="term" value="P:NADP+ metabolic process"/>
    <property type="evidence" value="ECO:0007669"/>
    <property type="project" value="TreeGrafter"/>
</dbReference>
<dbReference type="Gene3D" id="6.10.140.480">
    <property type="match status" value="1"/>
</dbReference>
<comment type="cofactor">
    <cofactor evidence="1">
        <name>Mn(2+)</name>
        <dbReference type="ChEBI" id="CHEBI:29035"/>
    </cofactor>
</comment>
<keyword evidence="8" id="KW-0464">Manganese</keyword>
<dbReference type="InterPro" id="IPR004790">
    <property type="entry name" value="Isocitrate_DH_NADP"/>
</dbReference>
<evidence type="ECO:0000256" key="7">
    <source>
        <dbReference type="ARBA" id="ARBA00023002"/>
    </source>
</evidence>
<evidence type="ECO:0000256" key="5">
    <source>
        <dbReference type="ARBA" id="ARBA00022723"/>
    </source>
</evidence>
<reference evidence="10 11" key="1">
    <citation type="submission" date="2019-05" db="EMBL/GenBank/DDBJ databases">
        <title>Mikania micrantha, genome provides insights into the molecular mechanism of rapid growth.</title>
        <authorList>
            <person name="Liu B."/>
        </authorList>
    </citation>
    <scope>NUCLEOTIDE SEQUENCE [LARGE SCALE GENOMIC DNA]</scope>
    <source>
        <strain evidence="10">NLD-2019</strain>
        <tissue evidence="10">Leaf</tissue>
    </source>
</reference>
<name>A0A5N6Q1T7_9ASTR</name>
<evidence type="ECO:0000256" key="2">
    <source>
        <dbReference type="ARBA" id="ARBA00001946"/>
    </source>
</evidence>
<evidence type="ECO:0000256" key="6">
    <source>
        <dbReference type="ARBA" id="ARBA00022842"/>
    </source>
</evidence>
<dbReference type="OrthoDB" id="248923at2759"/>
<comment type="similarity">
    <text evidence="3">Belongs to the isocitrate and isopropylmalate dehydrogenases family.</text>
</comment>
<dbReference type="GO" id="GO:0004450">
    <property type="term" value="F:isocitrate dehydrogenase (NADP+) activity"/>
    <property type="evidence" value="ECO:0007669"/>
    <property type="project" value="InterPro"/>
</dbReference>
<dbReference type="GO" id="GO:0045259">
    <property type="term" value="C:proton-transporting ATP synthase complex"/>
    <property type="evidence" value="ECO:0007669"/>
    <property type="project" value="InterPro"/>
</dbReference>
<evidence type="ECO:0000256" key="8">
    <source>
        <dbReference type="ARBA" id="ARBA00023211"/>
    </source>
</evidence>
<dbReference type="InterPro" id="IPR024084">
    <property type="entry name" value="IsoPropMal-DH-like_dom"/>
</dbReference>
<evidence type="ECO:0000313" key="10">
    <source>
        <dbReference type="EMBL" id="KAD7478559.1"/>
    </source>
</evidence>
<keyword evidence="7" id="KW-0560">Oxidoreductase</keyword>
<dbReference type="Gene3D" id="3.40.718.10">
    <property type="entry name" value="Isopropylmalate Dehydrogenase"/>
    <property type="match status" value="2"/>
</dbReference>
<comment type="caution">
    <text evidence="10">The sequence shown here is derived from an EMBL/GenBank/DDBJ whole genome shotgun (WGS) entry which is preliminary data.</text>
</comment>
<dbReference type="PANTHER" id="PTHR11822">
    <property type="entry name" value="NADP-SPECIFIC ISOCITRATE DEHYDROGENASE"/>
    <property type="match status" value="1"/>
</dbReference>
<accession>A0A5N6Q1T7</accession>
<dbReference type="InterPro" id="IPR001469">
    <property type="entry name" value="ATP_synth_F1_dsu/esu"/>
</dbReference>
<dbReference type="CDD" id="cd12152">
    <property type="entry name" value="F1-ATPase_delta"/>
    <property type="match status" value="1"/>
</dbReference>
<proteinExistence type="inferred from homology"/>
<dbReference type="GO" id="GO:0005739">
    <property type="term" value="C:mitochondrion"/>
    <property type="evidence" value="ECO:0007669"/>
    <property type="project" value="TreeGrafter"/>
</dbReference>
<dbReference type="SUPFAM" id="SSF51344">
    <property type="entry name" value="Epsilon subunit of F1F0-ATP synthase N-terminal domain"/>
    <property type="match status" value="1"/>
</dbReference>
<dbReference type="GO" id="GO:0006099">
    <property type="term" value="P:tricarboxylic acid cycle"/>
    <property type="evidence" value="ECO:0007669"/>
    <property type="project" value="UniProtKB-KW"/>
</dbReference>